<dbReference type="GO" id="GO:0005829">
    <property type="term" value="C:cytosol"/>
    <property type="evidence" value="ECO:0007669"/>
    <property type="project" value="EnsemblFungi"/>
</dbReference>
<dbReference type="EMBL" id="LLZZ01000107">
    <property type="protein sequence ID" value="KTB07623.1"/>
    <property type="molecule type" value="Genomic_DNA"/>
</dbReference>
<gene>
    <name evidence="1" type="ORF">AO440_001703</name>
</gene>
<dbReference type="Proteomes" id="UP000054886">
    <property type="component" value="Unassembled WGS sequence"/>
</dbReference>
<comment type="caution">
    <text evidence="1">The sequence shown here is derived from an EMBL/GenBank/DDBJ whole genome shotgun (WGS) entry which is preliminary data.</text>
</comment>
<protein>
    <submittedName>
        <fullName evidence="1">Transcription regulatory protein SNF11</fullName>
    </submittedName>
</protein>
<name>A0A0W0D702_CANGB</name>
<sequence>MDVDEQKQYKVQLLLHVNSLLLARALRLSQQQDQLQHQPQYLKRIHANLQCISQLNQGLPNAKPMIMDPPPQQDSPQQDILAKLYLLMARVFEIW</sequence>
<evidence type="ECO:0000313" key="1">
    <source>
        <dbReference type="EMBL" id="KTB07623.1"/>
    </source>
</evidence>
<dbReference type="VEuPathDB" id="FungiDB:GVI51_G05137"/>
<proteinExistence type="predicted"/>
<dbReference type="GO" id="GO:0016514">
    <property type="term" value="C:SWI/SNF complex"/>
    <property type="evidence" value="ECO:0007669"/>
    <property type="project" value="EnsemblFungi"/>
</dbReference>
<dbReference type="GO" id="GO:0045944">
    <property type="term" value="P:positive regulation of transcription by RNA polymerase II"/>
    <property type="evidence" value="ECO:0007669"/>
    <property type="project" value="EnsemblFungi"/>
</dbReference>
<evidence type="ECO:0000313" key="2">
    <source>
        <dbReference type="Proteomes" id="UP000054886"/>
    </source>
</evidence>
<dbReference type="VEuPathDB" id="FungiDB:CAGL0G05329g"/>
<dbReference type="AlphaFoldDB" id="A0A0W0D702"/>
<dbReference type="VEuPathDB" id="FungiDB:B1J91_G05329g"/>
<dbReference type="GO" id="GO:0006338">
    <property type="term" value="P:chromatin remodeling"/>
    <property type="evidence" value="ECO:0007669"/>
    <property type="project" value="EnsemblFungi"/>
</dbReference>
<dbReference type="VEuPathDB" id="FungiDB:GWK60_G05115"/>
<dbReference type="VEuPathDB" id="FungiDB:GW608_G05115"/>
<accession>A0A0W0D702</accession>
<reference evidence="1 2" key="1">
    <citation type="submission" date="2015-10" db="EMBL/GenBank/DDBJ databases">
        <title>Draft genomes sequences of Candida glabrata isolates 1A, 1B, 2A, 2B, 3A and 3B.</title>
        <authorList>
            <person name="Haavelsrud O.E."/>
            <person name="Gaustad P."/>
        </authorList>
    </citation>
    <scope>NUCLEOTIDE SEQUENCE [LARGE SCALE GENOMIC DNA]</scope>
    <source>
        <strain evidence="1">910700640</strain>
    </source>
</reference>
<dbReference type="PhylomeDB" id="A0A0W0D702"/>
<organism evidence="1 2">
    <name type="scientific">Candida glabrata</name>
    <name type="common">Yeast</name>
    <name type="synonym">Torulopsis glabrata</name>
    <dbReference type="NCBI Taxonomy" id="5478"/>
    <lineage>
        <taxon>Eukaryota</taxon>
        <taxon>Fungi</taxon>
        <taxon>Dikarya</taxon>
        <taxon>Ascomycota</taxon>
        <taxon>Saccharomycotina</taxon>
        <taxon>Saccharomycetes</taxon>
        <taxon>Saccharomycetales</taxon>
        <taxon>Saccharomycetaceae</taxon>
        <taxon>Nakaseomyces</taxon>
    </lineage>
</organism>